<evidence type="ECO:0000256" key="1">
    <source>
        <dbReference type="ARBA" id="ARBA00022679"/>
    </source>
</evidence>
<dbReference type="CDD" id="cd04301">
    <property type="entry name" value="NAT_SF"/>
    <property type="match status" value="1"/>
</dbReference>
<dbReference type="EMBL" id="CP013244">
    <property type="protein sequence ID" value="ANP44947.1"/>
    <property type="molecule type" value="Genomic_DNA"/>
</dbReference>
<name>A0A1B1AEG7_9PROT</name>
<dbReference type="Gene3D" id="3.40.630.30">
    <property type="match status" value="1"/>
</dbReference>
<dbReference type="RefSeq" id="WP_066767632.1">
    <property type="nucleotide sequence ID" value="NZ_CP013244.1"/>
</dbReference>
<dbReference type="AlphaFoldDB" id="A0A1B1AEG7"/>
<dbReference type="InterPro" id="IPR000182">
    <property type="entry name" value="GNAT_dom"/>
</dbReference>
<dbReference type="PANTHER" id="PTHR10545">
    <property type="entry name" value="DIAMINE N-ACETYLTRANSFERASE"/>
    <property type="match status" value="1"/>
</dbReference>
<evidence type="ECO:0000256" key="2">
    <source>
        <dbReference type="ARBA" id="ARBA00023315"/>
    </source>
</evidence>
<keyword evidence="5" id="KW-1185">Reference proteome</keyword>
<proteinExistence type="predicted"/>
<organism evidence="4 5">
    <name type="scientific">Candidatus Viadribacter manganicus</name>
    <dbReference type="NCBI Taxonomy" id="1759059"/>
    <lineage>
        <taxon>Bacteria</taxon>
        <taxon>Pseudomonadati</taxon>
        <taxon>Pseudomonadota</taxon>
        <taxon>Alphaproteobacteria</taxon>
        <taxon>Hyphomonadales</taxon>
        <taxon>Hyphomonadaceae</taxon>
        <taxon>Candidatus Viadribacter</taxon>
    </lineage>
</organism>
<reference evidence="4 5" key="1">
    <citation type="submission" date="2015-11" db="EMBL/GenBank/DDBJ databases">
        <title>Whole-Genome Sequence of Candidatus Oderbacter manganicum from the National Park Lower Oder Valley, Germany.</title>
        <authorList>
            <person name="Braun B."/>
            <person name="Liere K."/>
            <person name="Szewzyk U."/>
        </authorList>
    </citation>
    <scope>NUCLEOTIDE SEQUENCE [LARGE SCALE GENOMIC DNA]</scope>
    <source>
        <strain evidence="4 5">OTSz_A_272</strain>
    </source>
</reference>
<keyword evidence="2" id="KW-0012">Acyltransferase</keyword>
<dbReference type="InterPro" id="IPR016181">
    <property type="entry name" value="Acyl_CoA_acyltransferase"/>
</dbReference>
<feature type="domain" description="N-acetyltransferase" evidence="3">
    <location>
        <begin position="1"/>
        <end position="144"/>
    </location>
</feature>
<dbReference type="GO" id="GO:0008080">
    <property type="term" value="F:N-acetyltransferase activity"/>
    <property type="evidence" value="ECO:0007669"/>
    <property type="project" value="TreeGrafter"/>
</dbReference>
<evidence type="ECO:0000313" key="4">
    <source>
        <dbReference type="EMBL" id="ANP44947.1"/>
    </source>
</evidence>
<protein>
    <submittedName>
        <fullName evidence="4">GNAT family acetyltransferase</fullName>
    </submittedName>
</protein>
<sequence length="144" mass="16596">MIIREARATDRTQWDDLWAGYLTFYESSLAPEVTDSTWRRLLDPNEPMQALVAEDETGALLGFTHVVFHRGTWSIGDFCYLEDLFVAPNARKHGVARALIEAVYALADQRGAARVYWLTHESNLTARKLYDQVAQNRGFIQYRR</sequence>
<keyword evidence="1 4" id="KW-0808">Transferase</keyword>
<evidence type="ECO:0000259" key="3">
    <source>
        <dbReference type="PROSITE" id="PS51186"/>
    </source>
</evidence>
<dbReference type="InterPro" id="IPR051016">
    <property type="entry name" value="Diverse_Substrate_AcTransf"/>
</dbReference>
<dbReference type="SUPFAM" id="SSF55729">
    <property type="entry name" value="Acyl-CoA N-acyltransferases (Nat)"/>
    <property type="match status" value="1"/>
</dbReference>
<dbReference type="PROSITE" id="PS51186">
    <property type="entry name" value="GNAT"/>
    <property type="match status" value="1"/>
</dbReference>
<accession>A0A1B1AEG7</accession>
<gene>
    <name evidence="4" type="ORF">ATE48_02910</name>
</gene>
<dbReference type="PANTHER" id="PTHR10545:SF42">
    <property type="entry name" value="ACETYLTRANSFERASE"/>
    <property type="match status" value="1"/>
</dbReference>
<dbReference type="STRING" id="1759059.ATE48_02910"/>
<dbReference type="InParanoid" id="A0A1B1AEG7"/>
<evidence type="ECO:0000313" key="5">
    <source>
        <dbReference type="Proteomes" id="UP000092498"/>
    </source>
</evidence>
<dbReference type="Pfam" id="PF00583">
    <property type="entry name" value="Acetyltransf_1"/>
    <property type="match status" value="1"/>
</dbReference>
<dbReference type="Proteomes" id="UP000092498">
    <property type="component" value="Chromosome"/>
</dbReference>
<dbReference type="KEGG" id="cbot:ATE48_02910"/>
<dbReference type="OrthoDB" id="9805924at2"/>